<dbReference type="InterPro" id="IPR055015">
    <property type="entry name" value="GCX_COOH"/>
</dbReference>
<gene>
    <name evidence="3" type="ORF">FHS57_004238</name>
</gene>
<evidence type="ECO:0000313" key="3">
    <source>
        <dbReference type="EMBL" id="MBB3840218.1"/>
    </source>
</evidence>
<dbReference type="PANTHER" id="PTHR36453:SF1">
    <property type="entry name" value="RIGHT HANDED BETA HELIX DOMAIN-CONTAINING PROTEIN"/>
    <property type="match status" value="1"/>
</dbReference>
<dbReference type="InterPro" id="IPR039448">
    <property type="entry name" value="Beta_helix"/>
</dbReference>
<feature type="domain" description="DUF1565" evidence="1">
    <location>
        <begin position="34"/>
        <end position="71"/>
    </location>
</feature>
<dbReference type="InterPro" id="IPR006626">
    <property type="entry name" value="PbH1"/>
</dbReference>
<dbReference type="EMBL" id="JACIBY010000010">
    <property type="protein sequence ID" value="MBB3840218.1"/>
    <property type="molecule type" value="Genomic_DNA"/>
</dbReference>
<dbReference type="RefSeq" id="WP_183977059.1">
    <property type="nucleotide sequence ID" value="NZ_JACIBY010000010.1"/>
</dbReference>
<dbReference type="PANTHER" id="PTHR36453">
    <property type="entry name" value="SECRETED PROTEIN-RELATED"/>
    <property type="match status" value="1"/>
</dbReference>
<dbReference type="InterPro" id="IPR011459">
    <property type="entry name" value="DUF1565"/>
</dbReference>
<dbReference type="InterPro" id="IPR012334">
    <property type="entry name" value="Pectin_lyas_fold"/>
</dbReference>
<evidence type="ECO:0000313" key="4">
    <source>
        <dbReference type="Proteomes" id="UP000541352"/>
    </source>
</evidence>
<dbReference type="Gene3D" id="2.160.20.10">
    <property type="entry name" value="Single-stranded right-handed beta-helix, Pectin lyase-like"/>
    <property type="match status" value="1"/>
</dbReference>
<evidence type="ECO:0000259" key="1">
    <source>
        <dbReference type="Pfam" id="PF07602"/>
    </source>
</evidence>
<evidence type="ECO:0008006" key="5">
    <source>
        <dbReference type="Google" id="ProtNLM"/>
    </source>
</evidence>
<dbReference type="SMART" id="SM00710">
    <property type="entry name" value="PbH1"/>
    <property type="match status" value="7"/>
</dbReference>
<organism evidence="3 4">
    <name type="scientific">Runella defluvii</name>
    <dbReference type="NCBI Taxonomy" id="370973"/>
    <lineage>
        <taxon>Bacteria</taxon>
        <taxon>Pseudomonadati</taxon>
        <taxon>Bacteroidota</taxon>
        <taxon>Cytophagia</taxon>
        <taxon>Cytophagales</taxon>
        <taxon>Spirosomataceae</taxon>
        <taxon>Runella</taxon>
    </lineage>
</organism>
<dbReference type="Pfam" id="PF07602">
    <property type="entry name" value="DUF1565"/>
    <property type="match status" value="1"/>
</dbReference>
<accession>A0A7W5ZNN1</accession>
<dbReference type="Pfam" id="PF13229">
    <property type="entry name" value="Beta_helix"/>
    <property type="match status" value="1"/>
</dbReference>
<name>A0A7W5ZNN1_9BACT</name>
<dbReference type="NCBIfam" id="NF045639">
    <property type="entry name" value="GCX_COOH"/>
    <property type="match status" value="1"/>
</dbReference>
<comment type="caution">
    <text evidence="3">The sequence shown here is derived from an EMBL/GenBank/DDBJ whole genome shotgun (WGS) entry which is preliminary data.</text>
</comment>
<reference evidence="3 4" key="1">
    <citation type="submission" date="2020-08" db="EMBL/GenBank/DDBJ databases">
        <title>Genomic Encyclopedia of Type Strains, Phase IV (KMG-IV): sequencing the most valuable type-strain genomes for metagenomic binning, comparative biology and taxonomic classification.</title>
        <authorList>
            <person name="Goeker M."/>
        </authorList>
    </citation>
    <scope>NUCLEOTIDE SEQUENCE [LARGE SCALE GENOMIC DNA]</scope>
    <source>
        <strain evidence="3 4">DSM 17976</strain>
    </source>
</reference>
<sequence length="553" mass="60114">MRTWLLLLVFPTLLKAQCDKTPSATPTTWYVATNGNDANAGTVLQPFRTIQKAIDTARPNDTIELRGGTYVLNNELRIRTSNLTLRSYASEWAIIQAPTHIEDISSTIWYSEPCVVGGMLENLEIIGGYYYGLKFENNLGWDEPIVHGTSNITVRNCKIHHTGRDCIKLVPYCDNIAILNCEIHHSGVGIANVSAQNAEGIDNVNGDQMLVRGCYIHDIATTGLYAKGGAKNTVIENNLIVNCGEFGVMLGVGGTDNDLFDPNNQTYYYENFDGIIRNNIVANTKHGGVGLIAAVRPQVLNNTFANVGSEALAPLYIGPNEVWVSETTTIASPCVDVKVINNIFVENEASTLPMVRIRFHQDYQASGISGTNNEIDYNRYFRNTTSPTYTYLQTSNLTFTQWRTTSGFDAHSSEGNPALTPQYHLNSNSVCINAGKSLQNVNVDYDGTNRTFPLDIGADEWGGNSLTVPPPVGVIGTGLRTIPCVSSISTTDLPSTIATNQRFETNGAITATNKVLPTGTATYDAGTYVLLKAGFEAQKGAVFTAFLEGCGNK</sequence>
<dbReference type="InterPro" id="IPR011050">
    <property type="entry name" value="Pectin_lyase_fold/virulence"/>
</dbReference>
<proteinExistence type="predicted"/>
<feature type="domain" description="Right handed beta helix" evidence="2">
    <location>
        <begin position="146"/>
        <end position="308"/>
    </location>
</feature>
<dbReference type="AlphaFoldDB" id="A0A7W5ZNN1"/>
<evidence type="ECO:0000259" key="2">
    <source>
        <dbReference type="Pfam" id="PF13229"/>
    </source>
</evidence>
<dbReference type="SUPFAM" id="SSF51126">
    <property type="entry name" value="Pectin lyase-like"/>
    <property type="match status" value="1"/>
</dbReference>
<dbReference type="Proteomes" id="UP000541352">
    <property type="component" value="Unassembled WGS sequence"/>
</dbReference>
<keyword evidence="4" id="KW-1185">Reference proteome</keyword>
<protein>
    <recommendedName>
        <fullName evidence="5">DUF1565 domain-containing protein</fullName>
    </recommendedName>
</protein>